<keyword evidence="6" id="KW-0539">Nucleus</keyword>
<comment type="subcellular location">
    <subcellularLocation>
        <location evidence="1">Nucleus</location>
    </subcellularLocation>
</comment>
<protein>
    <recommendedName>
        <fullName evidence="14">C2h2-type zn-finger protein</fullName>
    </recommendedName>
</protein>
<feature type="region of interest" description="Disordered" evidence="9">
    <location>
        <begin position="127"/>
        <end position="150"/>
    </location>
</feature>
<evidence type="ECO:0000256" key="9">
    <source>
        <dbReference type="SAM" id="MobiDB-lite"/>
    </source>
</evidence>
<dbReference type="PANTHER" id="PTHR23226:SF416">
    <property type="entry name" value="FI01424P"/>
    <property type="match status" value="1"/>
</dbReference>
<evidence type="ECO:0000256" key="2">
    <source>
        <dbReference type="ARBA" id="ARBA00022723"/>
    </source>
</evidence>
<dbReference type="InterPro" id="IPR036236">
    <property type="entry name" value="Znf_C2H2_sf"/>
</dbReference>
<evidence type="ECO:0000259" key="10">
    <source>
        <dbReference type="PROSITE" id="PS50157"/>
    </source>
</evidence>
<evidence type="ECO:0000313" key="13">
    <source>
        <dbReference type="Proteomes" id="UP000069940"/>
    </source>
</evidence>
<feature type="domain" description="C2H2-type" evidence="10">
    <location>
        <begin position="203"/>
        <end position="233"/>
    </location>
</feature>
<dbReference type="PROSITE" id="PS50157">
    <property type="entry name" value="ZINC_FINGER_C2H2_2"/>
    <property type="match status" value="4"/>
</dbReference>
<dbReference type="PROSITE" id="PS51915">
    <property type="entry name" value="ZAD"/>
    <property type="match status" value="1"/>
</dbReference>
<keyword evidence="3" id="KW-0677">Repeat</keyword>
<feature type="binding site" evidence="8">
    <location>
        <position position="20"/>
    </location>
    <ligand>
        <name>Zn(2+)</name>
        <dbReference type="ChEBI" id="CHEBI:29105"/>
    </ligand>
</feature>
<keyword evidence="13" id="KW-1185">Reference proteome</keyword>
<accession>A0ABM1Z7D5</accession>
<dbReference type="RefSeq" id="XP_019931633.3">
    <property type="nucleotide sequence ID" value="XM_020076074.3"/>
</dbReference>
<dbReference type="Gene3D" id="3.30.160.60">
    <property type="entry name" value="Classic Zinc Finger"/>
    <property type="match status" value="2"/>
</dbReference>
<evidence type="ECO:0000256" key="1">
    <source>
        <dbReference type="ARBA" id="ARBA00004123"/>
    </source>
</evidence>
<evidence type="ECO:0008006" key="14">
    <source>
        <dbReference type="Google" id="ProtNLM"/>
    </source>
</evidence>
<evidence type="ECO:0000313" key="12">
    <source>
        <dbReference type="EnsemblMetazoa" id="AALFPA23_015743.P22941"/>
    </source>
</evidence>
<dbReference type="Gene3D" id="3.40.1800.20">
    <property type="match status" value="1"/>
</dbReference>
<feature type="domain" description="C2H2-type" evidence="10">
    <location>
        <begin position="289"/>
        <end position="316"/>
    </location>
</feature>
<dbReference type="SMART" id="SM00355">
    <property type="entry name" value="ZnF_C2H2"/>
    <property type="match status" value="5"/>
</dbReference>
<evidence type="ECO:0000256" key="8">
    <source>
        <dbReference type="PROSITE-ProRule" id="PRU01263"/>
    </source>
</evidence>
<dbReference type="SUPFAM" id="SSF57667">
    <property type="entry name" value="beta-beta-alpha zinc fingers"/>
    <property type="match status" value="2"/>
</dbReference>
<feature type="domain" description="C2H2-type" evidence="10">
    <location>
        <begin position="233"/>
        <end position="261"/>
    </location>
</feature>
<dbReference type="SUPFAM" id="SSF57716">
    <property type="entry name" value="Glucocorticoid receptor-like (DNA-binding domain)"/>
    <property type="match status" value="1"/>
</dbReference>
<dbReference type="EnsemblMetazoa" id="AALFPA23_015743.R22941">
    <property type="protein sequence ID" value="AALFPA23_015743.P22941"/>
    <property type="gene ID" value="AALFPA23_015743"/>
</dbReference>
<dbReference type="InterPro" id="IPR012934">
    <property type="entry name" value="Znf_AD"/>
</dbReference>
<evidence type="ECO:0000256" key="3">
    <source>
        <dbReference type="ARBA" id="ARBA00022737"/>
    </source>
</evidence>
<dbReference type="SMART" id="SM00868">
    <property type="entry name" value="zf-AD"/>
    <property type="match status" value="1"/>
</dbReference>
<reference evidence="13" key="1">
    <citation type="journal article" date="2015" name="Proc. Natl. Acad. Sci. U.S.A.">
        <title>Genome sequence of the Asian Tiger mosquito, Aedes albopictus, reveals insights into its biology, genetics, and evolution.</title>
        <authorList>
            <person name="Chen X.G."/>
            <person name="Jiang X."/>
            <person name="Gu J."/>
            <person name="Xu M."/>
            <person name="Wu Y."/>
            <person name="Deng Y."/>
            <person name="Zhang C."/>
            <person name="Bonizzoni M."/>
            <person name="Dermauw W."/>
            <person name="Vontas J."/>
            <person name="Armbruster P."/>
            <person name="Huang X."/>
            <person name="Yang Y."/>
            <person name="Zhang H."/>
            <person name="He W."/>
            <person name="Peng H."/>
            <person name="Liu Y."/>
            <person name="Wu K."/>
            <person name="Chen J."/>
            <person name="Lirakis M."/>
            <person name="Topalis P."/>
            <person name="Van Leeuwen T."/>
            <person name="Hall A.B."/>
            <person name="Jiang X."/>
            <person name="Thorpe C."/>
            <person name="Mueller R.L."/>
            <person name="Sun C."/>
            <person name="Waterhouse R.M."/>
            <person name="Yan G."/>
            <person name="Tu Z.J."/>
            <person name="Fang X."/>
            <person name="James A.A."/>
        </authorList>
    </citation>
    <scope>NUCLEOTIDE SEQUENCE [LARGE SCALE GENOMIC DNA]</scope>
    <source>
        <strain evidence="13">Foshan</strain>
    </source>
</reference>
<evidence type="ECO:0000256" key="4">
    <source>
        <dbReference type="ARBA" id="ARBA00022771"/>
    </source>
</evidence>
<evidence type="ECO:0000256" key="5">
    <source>
        <dbReference type="ARBA" id="ARBA00022833"/>
    </source>
</evidence>
<feature type="domain" description="ZAD" evidence="11">
    <location>
        <begin position="15"/>
        <end position="85"/>
    </location>
</feature>
<dbReference type="Pfam" id="PF07776">
    <property type="entry name" value="zf-AD"/>
    <property type="match status" value="1"/>
</dbReference>
<feature type="binding site" evidence="8">
    <location>
        <position position="61"/>
    </location>
    <ligand>
        <name>Zn(2+)</name>
        <dbReference type="ChEBI" id="CHEBI:29105"/>
    </ligand>
</feature>
<dbReference type="PROSITE" id="PS00028">
    <property type="entry name" value="ZINC_FINGER_C2H2_1"/>
    <property type="match status" value="3"/>
</dbReference>
<feature type="binding site" evidence="8">
    <location>
        <position position="17"/>
    </location>
    <ligand>
        <name>Zn(2+)</name>
        <dbReference type="ChEBI" id="CHEBI:29105"/>
    </ligand>
</feature>
<reference evidence="12" key="2">
    <citation type="submission" date="2025-05" db="UniProtKB">
        <authorList>
            <consortium name="EnsemblMetazoa"/>
        </authorList>
    </citation>
    <scope>IDENTIFICATION</scope>
    <source>
        <strain evidence="12">Foshan</strain>
    </source>
</reference>
<feature type="binding site" evidence="8">
    <location>
        <position position="58"/>
    </location>
    <ligand>
        <name>Zn(2+)</name>
        <dbReference type="ChEBI" id="CHEBI:29105"/>
    </ligand>
</feature>
<feature type="domain" description="C2H2-type" evidence="10">
    <location>
        <begin position="261"/>
        <end position="288"/>
    </location>
</feature>
<proteinExistence type="predicted"/>
<dbReference type="Proteomes" id="UP000069940">
    <property type="component" value="Unassembled WGS sequence"/>
</dbReference>
<dbReference type="PANTHER" id="PTHR23226">
    <property type="entry name" value="ZINC FINGER AND SCAN DOMAIN-CONTAINING"/>
    <property type="match status" value="1"/>
</dbReference>
<keyword evidence="2 8" id="KW-0479">Metal-binding</keyword>
<dbReference type="InterPro" id="IPR013087">
    <property type="entry name" value="Znf_C2H2_type"/>
</dbReference>
<keyword evidence="5 8" id="KW-0862">Zinc</keyword>
<evidence type="ECO:0000256" key="7">
    <source>
        <dbReference type="PROSITE-ProRule" id="PRU00042"/>
    </source>
</evidence>
<dbReference type="GeneID" id="109621881"/>
<evidence type="ECO:0000259" key="11">
    <source>
        <dbReference type="PROSITE" id="PS51915"/>
    </source>
</evidence>
<sequence length="320" mass="37825">MSVQIPEFPINSCMAVCRLCLSEESLEDILEQEDLHILIADFLTIVISEDDTTSRFICATCRTRLTEFRDFKWRCLEVQELLQGQLYAVVEDEVPLVEVKDIQDSIEEESFEIVDVVESLDIENNSVTIEPDHQERKSSQPTNKQKRHQLQRIEYTKTGRKRYVYDLKEVYRNQLVKCSTCAKMIPKVRLEGHQNMHQGIRPFRCERGCSDRNFHCQQLRLHHYRNTHDGERHECDVCCKTYRSLRSLNYHKKDVHAEKPFLCSKCPQAFSSNSRLRQHLKYHNREKNHPCLQCKYSFYSKADLKKHSKRHEQNSDGANT</sequence>
<keyword evidence="4 7" id="KW-0863">Zinc-finger</keyword>
<name>A0ABM1Z7D5_AEDAL</name>
<organism evidence="12 13">
    <name type="scientific">Aedes albopictus</name>
    <name type="common">Asian tiger mosquito</name>
    <name type="synonym">Stegomyia albopicta</name>
    <dbReference type="NCBI Taxonomy" id="7160"/>
    <lineage>
        <taxon>Eukaryota</taxon>
        <taxon>Metazoa</taxon>
        <taxon>Ecdysozoa</taxon>
        <taxon>Arthropoda</taxon>
        <taxon>Hexapoda</taxon>
        <taxon>Insecta</taxon>
        <taxon>Pterygota</taxon>
        <taxon>Neoptera</taxon>
        <taxon>Endopterygota</taxon>
        <taxon>Diptera</taxon>
        <taxon>Nematocera</taxon>
        <taxon>Culicoidea</taxon>
        <taxon>Culicidae</taxon>
        <taxon>Culicinae</taxon>
        <taxon>Aedini</taxon>
        <taxon>Aedes</taxon>
        <taxon>Stegomyia</taxon>
    </lineage>
</organism>
<evidence type="ECO:0000256" key="6">
    <source>
        <dbReference type="ARBA" id="ARBA00023242"/>
    </source>
</evidence>